<feature type="transmembrane region" description="Helical" evidence="1">
    <location>
        <begin position="12"/>
        <end position="33"/>
    </location>
</feature>
<feature type="transmembrane region" description="Helical" evidence="1">
    <location>
        <begin position="266"/>
        <end position="289"/>
    </location>
</feature>
<evidence type="ECO:0000256" key="1">
    <source>
        <dbReference type="SAM" id="Phobius"/>
    </source>
</evidence>
<feature type="transmembrane region" description="Helical" evidence="1">
    <location>
        <begin position="48"/>
        <end position="65"/>
    </location>
</feature>
<accession>A0ABT5L702</accession>
<keyword evidence="4" id="KW-1185">Reference proteome</keyword>
<keyword evidence="1" id="KW-0812">Transmembrane</keyword>
<dbReference type="RefSeq" id="WP_273641990.1">
    <property type="nucleotide sequence ID" value="NZ_JAQQXP010000002.1"/>
</dbReference>
<keyword evidence="1" id="KW-1133">Transmembrane helix</keyword>
<feature type="transmembrane region" description="Helical" evidence="1">
    <location>
        <begin position="86"/>
        <end position="102"/>
    </location>
</feature>
<evidence type="ECO:0000259" key="2">
    <source>
        <dbReference type="Pfam" id="PF07786"/>
    </source>
</evidence>
<dbReference type="PANTHER" id="PTHR31061:SF24">
    <property type="entry name" value="LD22376P"/>
    <property type="match status" value="1"/>
</dbReference>
<dbReference type="Pfam" id="PF07786">
    <property type="entry name" value="HGSNAT_cat"/>
    <property type="match status" value="1"/>
</dbReference>
<dbReference type="PANTHER" id="PTHR31061">
    <property type="entry name" value="LD22376P"/>
    <property type="match status" value="1"/>
</dbReference>
<feature type="transmembrane region" description="Helical" evidence="1">
    <location>
        <begin position="212"/>
        <end position="234"/>
    </location>
</feature>
<feature type="transmembrane region" description="Helical" evidence="1">
    <location>
        <begin position="147"/>
        <end position="166"/>
    </location>
</feature>
<dbReference type="Proteomes" id="UP001218788">
    <property type="component" value="Unassembled WGS sequence"/>
</dbReference>
<feature type="transmembrane region" description="Helical" evidence="1">
    <location>
        <begin position="310"/>
        <end position="330"/>
    </location>
</feature>
<evidence type="ECO:0000313" key="3">
    <source>
        <dbReference type="EMBL" id="MDC8832194.1"/>
    </source>
</evidence>
<gene>
    <name evidence="3" type="ORF">OIK42_15650</name>
</gene>
<evidence type="ECO:0000313" key="4">
    <source>
        <dbReference type="Proteomes" id="UP001218788"/>
    </source>
</evidence>
<name>A0ABT5L702_9ALTE</name>
<feature type="domain" description="Heparan-alpha-glucosaminide N-acetyltransferase catalytic" evidence="2">
    <location>
        <begin position="4"/>
        <end position="241"/>
    </location>
</feature>
<keyword evidence="1" id="KW-0472">Membrane</keyword>
<dbReference type="InterPro" id="IPR012429">
    <property type="entry name" value="HGSNAT_cat"/>
</dbReference>
<sequence length="379" mass="41791">MTQRIRALDAFRGLAIFAMVLVNNPGTWGAIFAPLKHASWHGLTPTDLIFPGFIFIMGVTIAIHLPREAERLGNRLTVLATAAKRALILILLGWGLYLFWYSGEPDFNWVEDRLLNLRYLGVLPRLGLVYVLTVAVVSALHGKRLGVAALALLAGYWAAMTFIPYSDASGELYRGMWAFGNSFAAYLDHHLLGAQHLYYSNASPFAFDPEGVLSTIPAVATCLSGVWVGQYLLLRRASKAKLFMVAALAIVAGYGLAAWVPVNKALWTPTFVLVSSGMLTIILLLFLWHENKYGSLADGHPLLVAGTNSIAFYMLSGVLARLVSMIQVNGSSVKAWFYGVAEAFIGWPELASLIVALVFTLICYVPIRYMYSHKIFWRI</sequence>
<comment type="caution">
    <text evidence="3">The sequence shown here is derived from an EMBL/GenBank/DDBJ whole genome shotgun (WGS) entry which is preliminary data.</text>
</comment>
<organism evidence="3 4">
    <name type="scientific">Alteromonas gilva</name>
    <dbReference type="NCBI Taxonomy" id="2987522"/>
    <lineage>
        <taxon>Bacteria</taxon>
        <taxon>Pseudomonadati</taxon>
        <taxon>Pseudomonadota</taxon>
        <taxon>Gammaproteobacteria</taxon>
        <taxon>Alteromonadales</taxon>
        <taxon>Alteromonadaceae</taxon>
        <taxon>Alteromonas/Salinimonas group</taxon>
        <taxon>Alteromonas</taxon>
    </lineage>
</organism>
<feature type="transmembrane region" description="Helical" evidence="1">
    <location>
        <begin position="241"/>
        <end position="260"/>
    </location>
</feature>
<feature type="transmembrane region" description="Helical" evidence="1">
    <location>
        <begin position="122"/>
        <end position="140"/>
    </location>
</feature>
<dbReference type="EMBL" id="JAQQXP010000002">
    <property type="protein sequence ID" value="MDC8832194.1"/>
    <property type="molecule type" value="Genomic_DNA"/>
</dbReference>
<proteinExistence type="predicted"/>
<feature type="transmembrane region" description="Helical" evidence="1">
    <location>
        <begin position="350"/>
        <end position="371"/>
    </location>
</feature>
<protein>
    <submittedName>
        <fullName evidence="3">DUF5009 domain-containing protein</fullName>
    </submittedName>
</protein>
<reference evidence="3 4" key="1">
    <citation type="submission" date="2022-10" db="EMBL/GenBank/DDBJ databases">
        <title>Alteromonas sp. chi3 Genome sequencing.</title>
        <authorList>
            <person name="Park S."/>
        </authorList>
    </citation>
    <scope>NUCLEOTIDE SEQUENCE [LARGE SCALE GENOMIC DNA]</scope>
    <source>
        <strain evidence="4">chi3</strain>
    </source>
</reference>